<keyword evidence="2" id="KW-1133">Transmembrane helix</keyword>
<dbReference type="Proteomes" id="UP000322699">
    <property type="component" value="Unassembled WGS sequence"/>
</dbReference>
<dbReference type="AlphaFoldDB" id="A0A5B1CGG4"/>
<dbReference type="InterPro" id="IPR043504">
    <property type="entry name" value="Peptidase_S1_PA_chymotrypsin"/>
</dbReference>
<accession>A0A5B1CGG4</accession>
<feature type="signal peptide" evidence="3">
    <location>
        <begin position="1"/>
        <end position="20"/>
    </location>
</feature>
<feature type="compositionally biased region" description="Basic residues" evidence="1">
    <location>
        <begin position="397"/>
        <end position="422"/>
    </location>
</feature>
<feature type="compositionally biased region" description="Acidic residues" evidence="1">
    <location>
        <begin position="312"/>
        <end position="323"/>
    </location>
</feature>
<comment type="caution">
    <text evidence="4">The sequence shown here is derived from an EMBL/GenBank/DDBJ whole genome shotgun (WGS) entry which is preliminary data.</text>
</comment>
<dbReference type="SUPFAM" id="SSF50494">
    <property type="entry name" value="Trypsin-like serine proteases"/>
    <property type="match status" value="1"/>
</dbReference>
<evidence type="ECO:0008006" key="6">
    <source>
        <dbReference type="Google" id="ProtNLM"/>
    </source>
</evidence>
<dbReference type="Gene3D" id="2.40.10.10">
    <property type="entry name" value="Trypsin-like serine proteases"/>
    <property type="match status" value="2"/>
</dbReference>
<dbReference type="EMBL" id="VRLW01000001">
    <property type="protein sequence ID" value="KAA1258623.1"/>
    <property type="molecule type" value="Genomic_DNA"/>
</dbReference>
<evidence type="ECO:0000256" key="2">
    <source>
        <dbReference type="SAM" id="Phobius"/>
    </source>
</evidence>
<evidence type="ECO:0000313" key="4">
    <source>
        <dbReference type="EMBL" id="KAA1258623.1"/>
    </source>
</evidence>
<organism evidence="4 5">
    <name type="scientific">Rubripirellula obstinata</name>
    <dbReference type="NCBI Taxonomy" id="406547"/>
    <lineage>
        <taxon>Bacteria</taxon>
        <taxon>Pseudomonadati</taxon>
        <taxon>Planctomycetota</taxon>
        <taxon>Planctomycetia</taxon>
        <taxon>Pirellulales</taxon>
        <taxon>Pirellulaceae</taxon>
        <taxon>Rubripirellula</taxon>
    </lineage>
</organism>
<feature type="chain" id="PRO_5022721843" description="Serine protease" evidence="3">
    <location>
        <begin position="21"/>
        <end position="422"/>
    </location>
</feature>
<sequence precursor="true">MCRNLAAVFVVVFAAAAAIADSSDPTSTDRVLRASCRIFAGNARGSGVIFDADEDNYHVLTNAHVVGGVGNRVSLEFEHSGYRSRPIAGRVVRSHIARNTSIDLAIVELPRSAFPGPMPVVPLAEVGFKDDSPTVLTCGAQGGAAVSLQRGHIVRQTRALIYYKPEALPGRSGSPLFNDDGSRVIGLVAWRTGDGHGLAMNAAAVRSFVRGEVAEVETALPDDAIPLWQSSTMLVLVTSEGCRPCELQKQAIPDDVRYQTFDIEYVNEKGYQVDSTPTFLVFVDRKLQEQRSGLLRGDRLRAFLNRWGFGDDQTEPEDSEPSDDFNPWTNKRRWERGPIRDRLDEAKDRFAWWLIGKWLGFAGGGAAVLFPWLFFIYRALCKLRSSDSDGCPANSRRPGRKSSKRPRKPTRARKSSGTKRTH</sequence>
<dbReference type="SUPFAM" id="SSF52833">
    <property type="entry name" value="Thioredoxin-like"/>
    <property type="match status" value="1"/>
</dbReference>
<dbReference type="OrthoDB" id="289732at2"/>
<protein>
    <recommendedName>
        <fullName evidence="6">Serine protease</fullName>
    </recommendedName>
</protein>
<feature type="region of interest" description="Disordered" evidence="1">
    <location>
        <begin position="312"/>
        <end position="331"/>
    </location>
</feature>
<feature type="region of interest" description="Disordered" evidence="1">
    <location>
        <begin position="386"/>
        <end position="422"/>
    </location>
</feature>
<keyword evidence="2" id="KW-0472">Membrane</keyword>
<dbReference type="CDD" id="cd02947">
    <property type="entry name" value="TRX_family"/>
    <property type="match status" value="1"/>
</dbReference>
<evidence type="ECO:0000313" key="5">
    <source>
        <dbReference type="Proteomes" id="UP000322699"/>
    </source>
</evidence>
<reference evidence="4 5" key="1">
    <citation type="submission" date="2019-08" db="EMBL/GenBank/DDBJ databases">
        <title>Deep-cultivation of Planctomycetes and their phenomic and genomic characterization uncovers novel biology.</title>
        <authorList>
            <person name="Wiegand S."/>
            <person name="Jogler M."/>
            <person name="Boedeker C."/>
            <person name="Pinto D."/>
            <person name="Vollmers J."/>
            <person name="Rivas-Marin E."/>
            <person name="Kohn T."/>
            <person name="Peeters S.H."/>
            <person name="Heuer A."/>
            <person name="Rast P."/>
            <person name="Oberbeckmann S."/>
            <person name="Bunk B."/>
            <person name="Jeske O."/>
            <person name="Meyerdierks A."/>
            <person name="Storesund J.E."/>
            <person name="Kallscheuer N."/>
            <person name="Luecker S."/>
            <person name="Lage O.M."/>
            <person name="Pohl T."/>
            <person name="Merkel B.J."/>
            <person name="Hornburger P."/>
            <person name="Mueller R.-W."/>
            <person name="Bruemmer F."/>
            <person name="Labrenz M."/>
            <person name="Spormann A.M."/>
            <person name="Op Den Camp H."/>
            <person name="Overmann J."/>
            <person name="Amann R."/>
            <person name="Jetten M.S.M."/>
            <person name="Mascher T."/>
            <person name="Medema M.H."/>
            <person name="Devos D.P."/>
            <person name="Kaster A.-K."/>
            <person name="Ovreas L."/>
            <person name="Rohde M."/>
            <person name="Galperin M.Y."/>
            <person name="Jogler C."/>
        </authorList>
    </citation>
    <scope>NUCLEOTIDE SEQUENCE [LARGE SCALE GENOMIC DNA]</scope>
    <source>
        <strain evidence="4 5">LF1</strain>
    </source>
</reference>
<proteinExistence type="predicted"/>
<keyword evidence="5" id="KW-1185">Reference proteome</keyword>
<keyword evidence="3" id="KW-0732">Signal</keyword>
<dbReference type="RefSeq" id="WP_068257844.1">
    <property type="nucleotide sequence ID" value="NZ_LWSK01000001.1"/>
</dbReference>
<dbReference type="InterPro" id="IPR009003">
    <property type="entry name" value="Peptidase_S1_PA"/>
</dbReference>
<keyword evidence="2" id="KW-0812">Transmembrane</keyword>
<evidence type="ECO:0000256" key="3">
    <source>
        <dbReference type="SAM" id="SignalP"/>
    </source>
</evidence>
<evidence type="ECO:0000256" key="1">
    <source>
        <dbReference type="SAM" id="MobiDB-lite"/>
    </source>
</evidence>
<dbReference type="Pfam" id="PF13365">
    <property type="entry name" value="Trypsin_2"/>
    <property type="match status" value="1"/>
</dbReference>
<dbReference type="InterPro" id="IPR036249">
    <property type="entry name" value="Thioredoxin-like_sf"/>
</dbReference>
<feature type="transmembrane region" description="Helical" evidence="2">
    <location>
        <begin position="350"/>
        <end position="377"/>
    </location>
</feature>
<gene>
    <name evidence="4" type="ORF">LF1_11450</name>
</gene>
<name>A0A5B1CGG4_9BACT</name>